<keyword evidence="3" id="KW-1185">Reference proteome</keyword>
<feature type="transmembrane region" description="Helical" evidence="1">
    <location>
        <begin position="32"/>
        <end position="50"/>
    </location>
</feature>
<evidence type="ECO:0000256" key="1">
    <source>
        <dbReference type="SAM" id="Phobius"/>
    </source>
</evidence>
<name>A0A7X5ZPE8_9PSEU</name>
<sequence>MSHARQINTCFAFLDRPHSRRRRTAGRNLKRLAAWPLVATAIAITLIGFTQPGALTGSVQPVQRVVIDR</sequence>
<comment type="caution">
    <text evidence="2">The sequence shown here is derived from an EMBL/GenBank/DDBJ whole genome shotgun (WGS) entry which is preliminary data.</text>
</comment>
<keyword evidence="1" id="KW-0472">Membrane</keyword>
<organism evidence="2 3">
    <name type="scientific">Saccharomonospora amisosensis</name>
    <dbReference type="NCBI Taxonomy" id="1128677"/>
    <lineage>
        <taxon>Bacteria</taxon>
        <taxon>Bacillati</taxon>
        <taxon>Actinomycetota</taxon>
        <taxon>Actinomycetes</taxon>
        <taxon>Pseudonocardiales</taxon>
        <taxon>Pseudonocardiaceae</taxon>
        <taxon>Saccharomonospora</taxon>
    </lineage>
</organism>
<accession>A0A7X5ZPE8</accession>
<dbReference type="AlphaFoldDB" id="A0A7X5ZPE8"/>
<proteinExistence type="predicted"/>
<gene>
    <name evidence="2" type="ORF">FHU38_000988</name>
</gene>
<keyword evidence="1" id="KW-1133">Transmembrane helix</keyword>
<dbReference type="EMBL" id="JAAOYM010000001">
    <property type="protein sequence ID" value="NIJ10644.1"/>
    <property type="molecule type" value="Genomic_DNA"/>
</dbReference>
<dbReference type="Proteomes" id="UP000545493">
    <property type="component" value="Unassembled WGS sequence"/>
</dbReference>
<protein>
    <submittedName>
        <fullName evidence="2">Uncharacterized protein</fullName>
    </submittedName>
</protein>
<reference evidence="2 3" key="1">
    <citation type="submission" date="2020-03" db="EMBL/GenBank/DDBJ databases">
        <title>Sequencing the genomes of 1000 actinobacteria strains.</title>
        <authorList>
            <person name="Klenk H.-P."/>
        </authorList>
    </citation>
    <scope>NUCLEOTIDE SEQUENCE [LARGE SCALE GENOMIC DNA]</scope>
    <source>
        <strain evidence="2 3">DSM 45685</strain>
    </source>
</reference>
<evidence type="ECO:0000313" key="2">
    <source>
        <dbReference type="EMBL" id="NIJ10644.1"/>
    </source>
</evidence>
<keyword evidence="1" id="KW-0812">Transmembrane</keyword>
<dbReference type="RefSeq" id="WP_167166904.1">
    <property type="nucleotide sequence ID" value="NZ_JAAOYM010000001.1"/>
</dbReference>
<evidence type="ECO:0000313" key="3">
    <source>
        <dbReference type="Proteomes" id="UP000545493"/>
    </source>
</evidence>